<gene>
    <name evidence="11" type="primary">cobD</name>
    <name evidence="11" type="ORF">OS242_04780</name>
</gene>
<sequence length="360" mass="39159">MSELIEKFGHGGDVWTAEKVLGVPKEQLLDLSANINPLGPPESVWKAIQDSLSAVTAYPDAKARELREVLGAKFGQPTERVLVGNGAAEILYGMMRALRPRAVGLMEPCFSEYAEAAEVVGAEVLSVVTREEEDFAPRVEELLAACEQVDLFVIGQPNNPNGRVLELETLARMADMLARRGGHLVVDEAFLDFVPGVGSLLERLAEYPNVLLLRSMTKFYSIPGLRLGFLLAEKVLVERVEKELAPWGVNALAQAAGIAGLLDVEFERRSLAWLAEERPFLVEGLRRVPGVKVYGGEVNFVLFRCEVPDLQGKLGRQGILIRSCAAYTGLGDGFYRVAVRTRAESERLLGALAAATEGGA</sequence>
<dbReference type="CDD" id="cd00609">
    <property type="entry name" value="AAT_like"/>
    <property type="match status" value="1"/>
</dbReference>
<evidence type="ECO:0000256" key="5">
    <source>
        <dbReference type="ARBA" id="ARBA00022573"/>
    </source>
</evidence>
<comment type="function">
    <text evidence="2">Decarboxylates L-threonine-O-3-phosphate to yield (R)-1-amino-2-propanol O-2-phosphate, the precursor for the linkage between the nucleotide loop and the corrin ring in cobalamin.</text>
</comment>
<evidence type="ECO:0000256" key="9">
    <source>
        <dbReference type="ARBA" id="ARBA00048531"/>
    </source>
</evidence>
<dbReference type="Gene3D" id="3.90.1150.10">
    <property type="entry name" value="Aspartate Aminotransferase, domain 1"/>
    <property type="match status" value="1"/>
</dbReference>
<comment type="caution">
    <text evidence="11">The sequence shown here is derived from an EMBL/GenBank/DDBJ whole genome shotgun (WGS) entry which is preliminary data.</text>
</comment>
<dbReference type="PANTHER" id="PTHR42885">
    <property type="entry name" value="HISTIDINOL-PHOSPHATE AMINOTRANSFERASE-RELATED"/>
    <property type="match status" value="1"/>
</dbReference>
<evidence type="ECO:0000256" key="6">
    <source>
        <dbReference type="ARBA" id="ARBA00022898"/>
    </source>
</evidence>
<dbReference type="InterPro" id="IPR015424">
    <property type="entry name" value="PyrdxlP-dep_Trfase"/>
</dbReference>
<dbReference type="InterPro" id="IPR005860">
    <property type="entry name" value="CobD"/>
</dbReference>
<dbReference type="InterPro" id="IPR015422">
    <property type="entry name" value="PyrdxlP-dep_Trfase_small"/>
</dbReference>
<comment type="catalytic activity">
    <reaction evidence="9">
        <text>O-phospho-L-threonine + H(+) = (R)-1-aminopropan-2-yl phosphate + CO2</text>
        <dbReference type="Rhea" id="RHEA:11492"/>
        <dbReference type="ChEBI" id="CHEBI:15378"/>
        <dbReference type="ChEBI" id="CHEBI:16526"/>
        <dbReference type="ChEBI" id="CHEBI:58563"/>
        <dbReference type="ChEBI" id="CHEBI:58675"/>
        <dbReference type="EC" id="4.1.1.81"/>
    </reaction>
</comment>
<feature type="domain" description="Aminotransferase class I/classII large" evidence="10">
    <location>
        <begin position="27"/>
        <end position="352"/>
    </location>
</feature>
<dbReference type="EC" id="4.1.1.81" evidence="4"/>
<evidence type="ECO:0000313" key="11">
    <source>
        <dbReference type="EMBL" id="MCX7569267.1"/>
    </source>
</evidence>
<evidence type="ECO:0000256" key="3">
    <source>
        <dbReference type="ARBA" id="ARBA00004953"/>
    </source>
</evidence>
<dbReference type="GO" id="GO:0048472">
    <property type="term" value="F:threonine-phosphate decarboxylase activity"/>
    <property type="evidence" value="ECO:0007669"/>
    <property type="project" value="UniProtKB-EC"/>
</dbReference>
<evidence type="ECO:0000259" key="10">
    <source>
        <dbReference type="Pfam" id="PF00155"/>
    </source>
</evidence>
<dbReference type="InterPro" id="IPR004839">
    <property type="entry name" value="Aminotransferase_I/II_large"/>
</dbReference>
<proteinExistence type="predicted"/>
<dbReference type="Proteomes" id="UP001208017">
    <property type="component" value="Unassembled WGS sequence"/>
</dbReference>
<protein>
    <recommendedName>
        <fullName evidence="4">threonine-phosphate decarboxylase</fullName>
        <ecNumber evidence="4">4.1.1.81</ecNumber>
    </recommendedName>
    <alternativeName>
        <fullName evidence="8">L-threonine-O-3-phosphate decarboxylase</fullName>
    </alternativeName>
</protein>
<reference evidence="11 12" key="1">
    <citation type="submission" date="2022-11" db="EMBL/GenBank/DDBJ databases">
        <title>Study of microbial diversity in lake waters.</title>
        <authorList>
            <person name="Zhang J."/>
        </authorList>
    </citation>
    <scope>NUCLEOTIDE SEQUENCE [LARGE SCALE GENOMIC DNA]</scope>
    <source>
        <strain evidence="11 12">DT12</strain>
    </source>
</reference>
<keyword evidence="6" id="KW-0663">Pyridoxal phosphate</keyword>
<dbReference type="EMBL" id="JAPMLT010000002">
    <property type="protein sequence ID" value="MCX7569267.1"/>
    <property type="molecule type" value="Genomic_DNA"/>
</dbReference>
<name>A0ABT3WX62_9BACL</name>
<evidence type="ECO:0000256" key="2">
    <source>
        <dbReference type="ARBA" id="ARBA00003444"/>
    </source>
</evidence>
<evidence type="ECO:0000256" key="4">
    <source>
        <dbReference type="ARBA" id="ARBA00012285"/>
    </source>
</evidence>
<evidence type="ECO:0000256" key="1">
    <source>
        <dbReference type="ARBA" id="ARBA00001933"/>
    </source>
</evidence>
<keyword evidence="12" id="KW-1185">Reference proteome</keyword>
<evidence type="ECO:0000256" key="7">
    <source>
        <dbReference type="ARBA" id="ARBA00023239"/>
    </source>
</evidence>
<keyword evidence="7 11" id="KW-0456">Lyase</keyword>
<dbReference type="PANTHER" id="PTHR42885:SF1">
    <property type="entry name" value="THREONINE-PHOSPHATE DECARBOXYLASE"/>
    <property type="match status" value="1"/>
</dbReference>
<evidence type="ECO:0000313" key="12">
    <source>
        <dbReference type="Proteomes" id="UP001208017"/>
    </source>
</evidence>
<keyword evidence="5" id="KW-0169">Cobalamin biosynthesis</keyword>
<comment type="cofactor">
    <cofactor evidence="1">
        <name>pyridoxal 5'-phosphate</name>
        <dbReference type="ChEBI" id="CHEBI:597326"/>
    </cofactor>
</comment>
<dbReference type="InterPro" id="IPR015421">
    <property type="entry name" value="PyrdxlP-dep_Trfase_major"/>
</dbReference>
<dbReference type="NCBIfam" id="TIGR01140">
    <property type="entry name" value="L_thr_O3P_dcar"/>
    <property type="match status" value="1"/>
</dbReference>
<dbReference type="Gene3D" id="3.40.640.10">
    <property type="entry name" value="Type I PLP-dependent aspartate aminotransferase-like (Major domain)"/>
    <property type="match status" value="1"/>
</dbReference>
<dbReference type="SUPFAM" id="SSF53383">
    <property type="entry name" value="PLP-dependent transferases"/>
    <property type="match status" value="1"/>
</dbReference>
<dbReference type="RefSeq" id="WP_267150516.1">
    <property type="nucleotide sequence ID" value="NZ_JAPMLT010000002.1"/>
</dbReference>
<comment type="pathway">
    <text evidence="3">Cofactor biosynthesis; adenosylcobalamin biosynthesis.</text>
</comment>
<dbReference type="PROSITE" id="PS00105">
    <property type="entry name" value="AA_TRANSFER_CLASS_1"/>
    <property type="match status" value="1"/>
</dbReference>
<organism evidence="11 12">
    <name type="scientific">Tumebacillus lacus</name>
    <dbReference type="NCBI Taxonomy" id="2995335"/>
    <lineage>
        <taxon>Bacteria</taxon>
        <taxon>Bacillati</taxon>
        <taxon>Bacillota</taxon>
        <taxon>Bacilli</taxon>
        <taxon>Bacillales</taxon>
        <taxon>Alicyclobacillaceae</taxon>
        <taxon>Tumebacillus</taxon>
    </lineage>
</organism>
<dbReference type="Pfam" id="PF00155">
    <property type="entry name" value="Aminotran_1_2"/>
    <property type="match status" value="1"/>
</dbReference>
<evidence type="ECO:0000256" key="8">
    <source>
        <dbReference type="ARBA" id="ARBA00029996"/>
    </source>
</evidence>
<accession>A0ABT3WX62</accession>
<dbReference type="InterPro" id="IPR004838">
    <property type="entry name" value="NHTrfase_class1_PyrdxlP-BS"/>
</dbReference>